<dbReference type="EMBL" id="JARKIF010000009">
    <property type="protein sequence ID" value="KAJ7631004.1"/>
    <property type="molecule type" value="Genomic_DNA"/>
</dbReference>
<sequence>MGWQKEFTLPTYSKGCHLVTSEILQQIEPGLKDTQVGMLFLFIKHTSCSLSSRSMVFLSDSC</sequence>
<proteinExistence type="inferred from homology"/>
<reference evidence="2" key="1">
    <citation type="submission" date="2023-03" db="EMBL/GenBank/DDBJ databases">
        <title>Massive genome expansion in bonnet fungi (Mycena s.s.) driven by repeated elements and novel gene families across ecological guilds.</title>
        <authorList>
            <consortium name="Lawrence Berkeley National Laboratory"/>
            <person name="Harder C.B."/>
            <person name="Miyauchi S."/>
            <person name="Viragh M."/>
            <person name="Kuo A."/>
            <person name="Thoen E."/>
            <person name="Andreopoulos B."/>
            <person name="Lu D."/>
            <person name="Skrede I."/>
            <person name="Drula E."/>
            <person name="Henrissat B."/>
            <person name="Morin E."/>
            <person name="Kohler A."/>
            <person name="Barry K."/>
            <person name="LaButti K."/>
            <person name="Morin E."/>
            <person name="Salamov A."/>
            <person name="Lipzen A."/>
            <person name="Mereny Z."/>
            <person name="Hegedus B."/>
            <person name="Baldrian P."/>
            <person name="Stursova M."/>
            <person name="Weitz H."/>
            <person name="Taylor A."/>
            <person name="Grigoriev I.V."/>
            <person name="Nagy L.G."/>
            <person name="Martin F."/>
            <person name="Kauserud H."/>
        </authorList>
    </citation>
    <scope>NUCLEOTIDE SEQUENCE</scope>
    <source>
        <strain evidence="2">9284</strain>
    </source>
</reference>
<dbReference type="SUPFAM" id="SSF111038">
    <property type="entry name" value="YjbQ-like"/>
    <property type="match status" value="1"/>
</dbReference>
<evidence type="ECO:0000313" key="2">
    <source>
        <dbReference type="EMBL" id="KAJ7631004.1"/>
    </source>
</evidence>
<gene>
    <name evidence="2" type="ORF">FB45DRAFT_917188</name>
</gene>
<protein>
    <submittedName>
        <fullName evidence="2">Uncharacterized protein</fullName>
    </submittedName>
</protein>
<dbReference type="PANTHER" id="PTHR30615:SF8">
    <property type="entry name" value="UPF0047 PROTEIN C4A8.02C"/>
    <property type="match status" value="1"/>
</dbReference>
<dbReference type="AlphaFoldDB" id="A0AAD7BUR7"/>
<organism evidence="2 3">
    <name type="scientific">Roridomyces roridus</name>
    <dbReference type="NCBI Taxonomy" id="1738132"/>
    <lineage>
        <taxon>Eukaryota</taxon>
        <taxon>Fungi</taxon>
        <taxon>Dikarya</taxon>
        <taxon>Basidiomycota</taxon>
        <taxon>Agaricomycotina</taxon>
        <taxon>Agaricomycetes</taxon>
        <taxon>Agaricomycetidae</taxon>
        <taxon>Agaricales</taxon>
        <taxon>Marasmiineae</taxon>
        <taxon>Mycenaceae</taxon>
        <taxon>Roridomyces</taxon>
    </lineage>
</organism>
<name>A0AAD7BUR7_9AGAR</name>
<evidence type="ECO:0000313" key="3">
    <source>
        <dbReference type="Proteomes" id="UP001221142"/>
    </source>
</evidence>
<dbReference type="PANTHER" id="PTHR30615">
    <property type="entry name" value="UNCHARACTERIZED PROTEIN YJBQ-RELATED"/>
    <property type="match status" value="1"/>
</dbReference>
<dbReference type="InterPro" id="IPR001602">
    <property type="entry name" value="UPF0047_YjbQ-like"/>
</dbReference>
<accession>A0AAD7BUR7</accession>
<comment type="caution">
    <text evidence="2">The sequence shown here is derived from an EMBL/GenBank/DDBJ whole genome shotgun (WGS) entry which is preliminary data.</text>
</comment>
<dbReference type="Proteomes" id="UP001221142">
    <property type="component" value="Unassembled WGS sequence"/>
</dbReference>
<keyword evidence="3" id="KW-1185">Reference proteome</keyword>
<comment type="similarity">
    <text evidence="1">Belongs to the UPF0047 family.</text>
</comment>
<dbReference type="InterPro" id="IPR035917">
    <property type="entry name" value="YjbQ-like_sf"/>
</dbReference>
<evidence type="ECO:0000256" key="1">
    <source>
        <dbReference type="ARBA" id="ARBA00005534"/>
    </source>
</evidence>
<dbReference type="Gene3D" id="2.60.120.460">
    <property type="entry name" value="YjbQ-like"/>
    <property type="match status" value="1"/>
</dbReference>